<feature type="non-terminal residue" evidence="1">
    <location>
        <position position="177"/>
    </location>
</feature>
<name>A0ACA9SDK3_9GLOM</name>
<dbReference type="Proteomes" id="UP000789920">
    <property type="component" value="Unassembled WGS sequence"/>
</dbReference>
<comment type="caution">
    <text evidence="1">The sequence shown here is derived from an EMBL/GenBank/DDBJ whole genome shotgun (WGS) entry which is preliminary data.</text>
</comment>
<evidence type="ECO:0000313" key="1">
    <source>
        <dbReference type="EMBL" id="CAG8835113.1"/>
    </source>
</evidence>
<accession>A0ACA9SDK3</accession>
<reference evidence="1" key="1">
    <citation type="submission" date="2021-06" db="EMBL/GenBank/DDBJ databases">
        <authorList>
            <person name="Kallberg Y."/>
            <person name="Tangrot J."/>
            <person name="Rosling A."/>
        </authorList>
    </citation>
    <scope>NUCLEOTIDE SEQUENCE</scope>
    <source>
        <strain evidence="1">MA461A</strain>
    </source>
</reference>
<organism evidence="1 2">
    <name type="scientific">Racocetra persica</name>
    <dbReference type="NCBI Taxonomy" id="160502"/>
    <lineage>
        <taxon>Eukaryota</taxon>
        <taxon>Fungi</taxon>
        <taxon>Fungi incertae sedis</taxon>
        <taxon>Mucoromycota</taxon>
        <taxon>Glomeromycotina</taxon>
        <taxon>Glomeromycetes</taxon>
        <taxon>Diversisporales</taxon>
        <taxon>Gigasporaceae</taxon>
        <taxon>Racocetra</taxon>
    </lineage>
</organism>
<sequence>LRVVLSESNRYLRVQAIDDVAGHTLLASSTQDFVEENNNFSRKNKDCAKKLGEFFAEKLKKAGQKAIIFDRNGRPYRGKKKTAQSLPKKSNNLEKEKVIELAEGQLVDAKEVKKEKTISEVTNRPESTKGKNGSGLLTNRKNGIFTSLALIKDEEKKGVAYAHMGGKEPMKASAKAF</sequence>
<protein>
    <submittedName>
        <fullName evidence="1">36279_t:CDS:1</fullName>
    </submittedName>
</protein>
<keyword evidence="2" id="KW-1185">Reference proteome</keyword>
<evidence type="ECO:0000313" key="2">
    <source>
        <dbReference type="Proteomes" id="UP000789920"/>
    </source>
</evidence>
<feature type="non-terminal residue" evidence="1">
    <location>
        <position position="1"/>
    </location>
</feature>
<dbReference type="EMBL" id="CAJVQC010111051">
    <property type="protein sequence ID" value="CAG8835113.1"/>
    <property type="molecule type" value="Genomic_DNA"/>
</dbReference>
<gene>
    <name evidence="1" type="ORF">RPERSI_LOCUS29434</name>
</gene>
<proteinExistence type="predicted"/>